<sequence>MGRDILIGFVGKPSSGKSTMLNALTDATAKTGSFPFTTIEPNRAVGYVQIDCACSRYGLEDKCKPLYGGCTNGRRSVPIQLLDVAGLIPGAHAGKGLGNKFLDDLRHADALVHVVDVSGTTDSEGKACRGYDPSVDIAWLHGEIIAWVGGNLKAKWPNTRRRHIATKANPVKTLQNQFSGYGSTPAITAKVLDKLHLSTPLEDWDEETIDKIVDTFVRTKFPTVIALNKIDHPDADANISKIARKENPNLLVLTSAISEVLLRRLAKQGFIKYEEGSEFVDTKDDLPDSDLKPMDEKLKNHITNLQDMVLYRHGSTGVVNVLLKAIELLGLIPVFSVKNINNFSNGNVSEGVFRDCILVKKGTTAGEVSHMVLGGEAMSIVGVNGNIAEDEPIVSGKTDILNFRLKKADS</sequence>
<dbReference type="eggNOG" id="KOG1491">
    <property type="taxonomic scope" value="Eukaryota"/>
</dbReference>
<dbReference type="Pfam" id="PF01926">
    <property type="entry name" value="MMR_HSR1"/>
    <property type="match status" value="1"/>
</dbReference>
<dbReference type="GO" id="GO:0005525">
    <property type="term" value="F:GTP binding"/>
    <property type="evidence" value="ECO:0007669"/>
    <property type="project" value="UniProtKB-KW"/>
</dbReference>
<dbReference type="SUPFAM" id="SSF52540">
    <property type="entry name" value="P-loop containing nucleoside triphosphate hydrolases"/>
    <property type="match status" value="1"/>
</dbReference>
<reference evidence="4 5" key="1">
    <citation type="journal article" date="2011" name="Science">
        <title>Comparative functional genomics of the fission yeasts.</title>
        <authorList>
            <person name="Rhind N."/>
            <person name="Chen Z."/>
            <person name="Yassour M."/>
            <person name="Thompson D.A."/>
            <person name="Haas B.J."/>
            <person name="Habib N."/>
            <person name="Wapinski I."/>
            <person name="Roy S."/>
            <person name="Lin M.F."/>
            <person name="Heiman D.I."/>
            <person name="Young S.K."/>
            <person name="Furuya K."/>
            <person name="Guo Y."/>
            <person name="Pidoux A."/>
            <person name="Chen H.M."/>
            <person name="Robbertse B."/>
            <person name="Goldberg J.M."/>
            <person name="Aoki K."/>
            <person name="Bayne E.H."/>
            <person name="Berlin A.M."/>
            <person name="Desjardins C.A."/>
            <person name="Dobbs E."/>
            <person name="Dukaj L."/>
            <person name="Fan L."/>
            <person name="FitzGerald M.G."/>
            <person name="French C."/>
            <person name="Gujja S."/>
            <person name="Hansen K."/>
            <person name="Keifenheim D."/>
            <person name="Levin J.Z."/>
            <person name="Mosher R.A."/>
            <person name="Mueller C.A."/>
            <person name="Pfiffner J."/>
            <person name="Priest M."/>
            <person name="Russ C."/>
            <person name="Smialowska A."/>
            <person name="Swoboda P."/>
            <person name="Sykes S.M."/>
            <person name="Vaughn M."/>
            <person name="Vengrova S."/>
            <person name="Yoder R."/>
            <person name="Zeng Q."/>
            <person name="Allshire R."/>
            <person name="Baulcombe D."/>
            <person name="Birren B.W."/>
            <person name="Brown W."/>
            <person name="Ekwall K."/>
            <person name="Kellis M."/>
            <person name="Leatherwood J."/>
            <person name="Levin H."/>
            <person name="Margalit H."/>
            <person name="Martienssen R."/>
            <person name="Nieduszynski C.A."/>
            <person name="Spatafora J.W."/>
            <person name="Friedman N."/>
            <person name="Dalgaard J.Z."/>
            <person name="Baumann P."/>
            <person name="Niki H."/>
            <person name="Regev A."/>
            <person name="Nusbaum C."/>
        </authorList>
    </citation>
    <scope>NUCLEOTIDE SEQUENCE [LARGE SCALE GENOMIC DNA]</scope>
    <source>
        <strain evidence="5">yFS275 / FY16936</strain>
    </source>
</reference>
<dbReference type="GeneID" id="7047714"/>
<dbReference type="OrthoDB" id="545683at2759"/>
<keyword evidence="1" id="KW-0547">Nucleotide-binding</keyword>
<gene>
    <name evidence="4" type="ORF">SJAG_02604</name>
</gene>
<dbReference type="RefSeq" id="XP_002173810.1">
    <property type="nucleotide sequence ID" value="XM_002173774.2"/>
</dbReference>
<dbReference type="Proteomes" id="UP000001744">
    <property type="component" value="Unassembled WGS sequence"/>
</dbReference>
<dbReference type="VEuPathDB" id="FungiDB:SJAG_02604"/>
<dbReference type="Gene3D" id="3.10.20.30">
    <property type="match status" value="1"/>
</dbReference>
<dbReference type="FunFam" id="1.10.8.470:FF:000001">
    <property type="entry name" value="GTP-binding protein homolog"/>
    <property type="match status" value="1"/>
</dbReference>
<dbReference type="JaponicusDB" id="SJAG_02604"/>
<dbReference type="PANTHER" id="PTHR23305:SF1">
    <property type="entry name" value="OBG-TYPE G DOMAIN-CONTAINING PROTEIN"/>
    <property type="match status" value="1"/>
</dbReference>
<evidence type="ECO:0000256" key="1">
    <source>
        <dbReference type="ARBA" id="ARBA00022741"/>
    </source>
</evidence>
<dbReference type="STRING" id="402676.B6K0P6"/>
<dbReference type="Gene3D" id="1.10.8.470">
    <property type="match status" value="1"/>
</dbReference>
<dbReference type="InterPro" id="IPR027417">
    <property type="entry name" value="P-loop_NTPase"/>
</dbReference>
<dbReference type="HOGENOM" id="CLU_037276_1_0_1"/>
<dbReference type="OMA" id="WILGNLM"/>
<dbReference type="InterPro" id="IPR013646">
    <property type="entry name" value="YGR210-like_G4"/>
</dbReference>
<evidence type="ECO:0000259" key="3">
    <source>
        <dbReference type="PROSITE" id="PS51710"/>
    </source>
</evidence>
<dbReference type="PANTHER" id="PTHR23305">
    <property type="entry name" value="OBG GTPASE FAMILY"/>
    <property type="match status" value="1"/>
</dbReference>
<dbReference type="InterPro" id="IPR031167">
    <property type="entry name" value="G_OBG"/>
</dbReference>
<dbReference type="GO" id="GO:0005737">
    <property type="term" value="C:cytoplasm"/>
    <property type="evidence" value="ECO:0000318"/>
    <property type="project" value="GO_Central"/>
</dbReference>
<evidence type="ECO:0000313" key="5">
    <source>
        <dbReference type="Proteomes" id="UP000001744"/>
    </source>
</evidence>
<evidence type="ECO:0000256" key="2">
    <source>
        <dbReference type="ARBA" id="ARBA00023134"/>
    </source>
</evidence>
<proteinExistence type="predicted"/>
<dbReference type="Pfam" id="PF08438">
    <property type="entry name" value="YGR210-like_G4"/>
    <property type="match status" value="1"/>
</dbReference>
<keyword evidence="5" id="KW-1185">Reference proteome</keyword>
<dbReference type="PROSITE" id="PS51710">
    <property type="entry name" value="G_OBG"/>
    <property type="match status" value="1"/>
</dbReference>
<feature type="domain" description="OBG-type G" evidence="3">
    <location>
        <begin position="5"/>
        <end position="274"/>
    </location>
</feature>
<organism evidence="4 5">
    <name type="scientific">Schizosaccharomyces japonicus (strain yFS275 / FY16936)</name>
    <name type="common">Fission yeast</name>
    <dbReference type="NCBI Taxonomy" id="402676"/>
    <lineage>
        <taxon>Eukaryota</taxon>
        <taxon>Fungi</taxon>
        <taxon>Dikarya</taxon>
        <taxon>Ascomycota</taxon>
        <taxon>Taphrinomycotina</taxon>
        <taxon>Schizosaccharomycetes</taxon>
        <taxon>Schizosaccharomycetales</taxon>
        <taxon>Schizosaccharomycetaceae</taxon>
        <taxon>Schizosaccharomyces</taxon>
    </lineage>
</organism>
<dbReference type="GO" id="GO:0016887">
    <property type="term" value="F:ATP hydrolysis activity"/>
    <property type="evidence" value="ECO:0000318"/>
    <property type="project" value="GO_Central"/>
</dbReference>
<accession>B6K0P6</accession>
<dbReference type="CDD" id="cd01899">
    <property type="entry name" value="Ygr210"/>
    <property type="match status" value="1"/>
</dbReference>
<name>B6K0P6_SCHJY</name>
<keyword evidence="2" id="KW-0342">GTP-binding</keyword>
<dbReference type="Gene3D" id="3.40.50.300">
    <property type="entry name" value="P-loop containing nucleotide triphosphate hydrolases"/>
    <property type="match status" value="1"/>
</dbReference>
<dbReference type="InterPro" id="IPR012675">
    <property type="entry name" value="Beta-grasp_dom_sf"/>
</dbReference>
<evidence type="ECO:0000313" key="4">
    <source>
        <dbReference type="EMBL" id="EEB07517.1"/>
    </source>
</evidence>
<dbReference type="EMBL" id="KE651166">
    <property type="protein sequence ID" value="EEB07517.1"/>
    <property type="molecule type" value="Genomic_DNA"/>
</dbReference>
<protein>
    <submittedName>
        <fullName evidence="4">GTP binding protein</fullName>
    </submittedName>
</protein>
<dbReference type="InterPro" id="IPR006073">
    <property type="entry name" value="GTP-bd"/>
</dbReference>
<dbReference type="AlphaFoldDB" id="B6K0P6"/>
<dbReference type="PRINTS" id="PR00326">
    <property type="entry name" value="GTP1OBG"/>
</dbReference>